<feature type="transmembrane region" description="Helical" evidence="1">
    <location>
        <begin position="63"/>
        <end position="82"/>
    </location>
</feature>
<evidence type="ECO:0000313" key="4">
    <source>
        <dbReference type="Proteomes" id="UP000734511"/>
    </source>
</evidence>
<evidence type="ECO:0000256" key="2">
    <source>
        <dbReference type="SAM" id="SignalP"/>
    </source>
</evidence>
<accession>A0ABX0ZII9</accession>
<comment type="caution">
    <text evidence="3">The sequence shown here is derived from an EMBL/GenBank/DDBJ whole genome shotgun (WGS) entry which is preliminary data.</text>
</comment>
<feature type="signal peptide" evidence="2">
    <location>
        <begin position="1"/>
        <end position="27"/>
    </location>
</feature>
<evidence type="ECO:0000256" key="1">
    <source>
        <dbReference type="SAM" id="Phobius"/>
    </source>
</evidence>
<keyword evidence="2" id="KW-0732">Signal</keyword>
<keyword evidence="4" id="KW-1185">Reference proteome</keyword>
<keyword evidence="1" id="KW-0472">Membrane</keyword>
<evidence type="ECO:0000313" key="3">
    <source>
        <dbReference type="EMBL" id="NJP42622.1"/>
    </source>
</evidence>
<name>A0ABX0ZII9_9ACTN</name>
<gene>
    <name evidence="3" type="ORF">HCN08_04225</name>
</gene>
<proteinExistence type="predicted"/>
<keyword evidence="1" id="KW-0812">Transmembrane</keyword>
<feature type="chain" id="PRO_5046954257" description="LPXTG cell wall anchor domain-containing protein" evidence="2">
    <location>
        <begin position="28"/>
        <end position="94"/>
    </location>
</feature>
<sequence>MASPRPYVVAAAASVLAAVYFVPSASASPEHAPAAAAHSAAADAGQAKDGDLADTGSIDTKPYLIGGSAFLVFGAGLLVDAARRSRRSGTTPAL</sequence>
<organism evidence="3 4">
    <name type="scientific">Actinacidiphila epipremni</name>
    <dbReference type="NCBI Taxonomy" id="2053013"/>
    <lineage>
        <taxon>Bacteria</taxon>
        <taxon>Bacillati</taxon>
        <taxon>Actinomycetota</taxon>
        <taxon>Actinomycetes</taxon>
        <taxon>Kitasatosporales</taxon>
        <taxon>Streptomycetaceae</taxon>
        <taxon>Actinacidiphila</taxon>
    </lineage>
</organism>
<evidence type="ECO:0008006" key="5">
    <source>
        <dbReference type="Google" id="ProtNLM"/>
    </source>
</evidence>
<protein>
    <recommendedName>
        <fullName evidence="5">LPXTG cell wall anchor domain-containing protein</fullName>
    </recommendedName>
</protein>
<keyword evidence="1" id="KW-1133">Transmembrane helix</keyword>
<dbReference type="Proteomes" id="UP000734511">
    <property type="component" value="Unassembled WGS sequence"/>
</dbReference>
<dbReference type="EMBL" id="JAATEJ010000002">
    <property type="protein sequence ID" value="NJP42622.1"/>
    <property type="molecule type" value="Genomic_DNA"/>
</dbReference>
<reference evidence="3 4" key="1">
    <citation type="submission" date="2020-03" db="EMBL/GenBank/DDBJ databases">
        <title>WGS of actinomycetes isolated from Thailand.</title>
        <authorList>
            <person name="Thawai C."/>
        </authorList>
    </citation>
    <scope>NUCLEOTIDE SEQUENCE [LARGE SCALE GENOMIC DNA]</scope>
    <source>
        <strain evidence="3 4">PRB2-1</strain>
    </source>
</reference>